<dbReference type="EMBL" id="FPJO01000001">
    <property type="protein sequence ID" value="SFX10427.1"/>
    <property type="molecule type" value="Genomic_DNA"/>
</dbReference>
<evidence type="ECO:0000313" key="2">
    <source>
        <dbReference type="EMBL" id="SFX10427.1"/>
    </source>
</evidence>
<reference evidence="2 3" key="1">
    <citation type="submission" date="2016-11" db="EMBL/GenBank/DDBJ databases">
        <authorList>
            <person name="Jaros S."/>
            <person name="Januszkiewicz K."/>
            <person name="Wedrychowicz H."/>
        </authorList>
    </citation>
    <scope>NUCLEOTIDE SEQUENCE [LARGE SCALE GENOMIC DNA]</scope>
    <source>
        <strain evidence="2 3">OK807</strain>
    </source>
</reference>
<name>A0A1K1UDE4_STRAR</name>
<dbReference type="Pfam" id="PF10400">
    <property type="entry name" value="Vir_act_alpha_C"/>
    <property type="match status" value="1"/>
</dbReference>
<gene>
    <name evidence="2" type="ORF">SAMN02787144_1001495</name>
</gene>
<protein>
    <submittedName>
        <fullName evidence="2">Virulence activator alpha C-term</fullName>
    </submittedName>
</protein>
<sequence>MRSPGRGRAGGLPLLIGRCRNESVRDQAADHVDARTLIAQLTERAATARARIDLFGNLLRTMRGDRAEEEFLLHGDRVGPCPACTRGLAFEEGNRDWCERAAGVLRERERGRISRFGRAGRPGAAARPRSSCRAGCSGCPSGW</sequence>
<dbReference type="InterPro" id="IPR018309">
    <property type="entry name" value="Tscrpt_reg_PadR_C"/>
</dbReference>
<dbReference type="Proteomes" id="UP000181909">
    <property type="component" value="Unassembled WGS sequence"/>
</dbReference>
<organism evidence="2 3">
    <name type="scientific">Streptomyces atratus</name>
    <dbReference type="NCBI Taxonomy" id="1893"/>
    <lineage>
        <taxon>Bacteria</taxon>
        <taxon>Bacillati</taxon>
        <taxon>Actinomycetota</taxon>
        <taxon>Actinomycetes</taxon>
        <taxon>Kitasatosporales</taxon>
        <taxon>Streptomycetaceae</taxon>
        <taxon>Streptomyces</taxon>
    </lineage>
</organism>
<dbReference type="STRING" id="1893.SAMN02787144_1001495"/>
<evidence type="ECO:0000313" key="3">
    <source>
        <dbReference type="Proteomes" id="UP000181909"/>
    </source>
</evidence>
<dbReference type="AlphaFoldDB" id="A0A1K1UDE4"/>
<feature type="domain" description="Transcription regulator PadR C-terminal" evidence="1">
    <location>
        <begin position="27"/>
        <end position="105"/>
    </location>
</feature>
<proteinExistence type="predicted"/>
<evidence type="ECO:0000259" key="1">
    <source>
        <dbReference type="Pfam" id="PF10400"/>
    </source>
</evidence>
<accession>A0A1K1UDE4</accession>